<proteinExistence type="predicted"/>
<feature type="domain" description="IF140/IFT172/WDR19 TPR" evidence="6">
    <location>
        <begin position="1"/>
        <end position="165"/>
    </location>
</feature>
<comment type="subcellular location">
    <subcellularLocation>
        <location evidence="1">Cell projection</location>
        <location evidence="1">Cilium</location>
    </subcellularLocation>
</comment>
<name>A0ABN9X9E1_9DINO</name>
<reference evidence="7" key="1">
    <citation type="submission" date="2023-10" db="EMBL/GenBank/DDBJ databases">
        <authorList>
            <person name="Chen Y."/>
            <person name="Shah S."/>
            <person name="Dougan E. K."/>
            <person name="Thang M."/>
            <person name="Chan C."/>
        </authorList>
    </citation>
    <scope>NUCLEOTIDE SEQUENCE [LARGE SCALE GENOMIC DNA]</scope>
</reference>
<feature type="non-terminal residue" evidence="7">
    <location>
        <position position="165"/>
    </location>
</feature>
<dbReference type="InterPro" id="IPR056168">
    <property type="entry name" value="TPR_IF140/IFT172/WDR19"/>
</dbReference>
<dbReference type="Proteomes" id="UP001189429">
    <property type="component" value="Unassembled WGS sequence"/>
</dbReference>
<protein>
    <recommendedName>
        <fullName evidence="6">IF140/IFT172/WDR19 TPR domain-containing protein</fullName>
    </recommendedName>
</protein>
<dbReference type="InterPro" id="IPR011990">
    <property type="entry name" value="TPR-like_helical_dom_sf"/>
</dbReference>
<evidence type="ECO:0000256" key="3">
    <source>
        <dbReference type="ARBA" id="ARBA00022737"/>
    </source>
</evidence>
<evidence type="ECO:0000256" key="2">
    <source>
        <dbReference type="ARBA" id="ARBA00022574"/>
    </source>
</evidence>
<keyword evidence="3" id="KW-0677">Repeat</keyword>
<dbReference type="EMBL" id="CAUYUJ010020143">
    <property type="protein sequence ID" value="CAK0896109.1"/>
    <property type="molecule type" value="Genomic_DNA"/>
</dbReference>
<keyword evidence="8" id="KW-1185">Reference proteome</keyword>
<dbReference type="Gene3D" id="1.25.40.10">
    <property type="entry name" value="Tetratricopeptide repeat domain"/>
    <property type="match status" value="1"/>
</dbReference>
<dbReference type="Pfam" id="PF24762">
    <property type="entry name" value="TPR_IF140-IFT172"/>
    <property type="match status" value="1"/>
</dbReference>
<evidence type="ECO:0000256" key="4">
    <source>
        <dbReference type="ARBA" id="ARBA00023069"/>
    </source>
</evidence>
<dbReference type="PANTHER" id="PTHR15722">
    <property type="entry name" value="IFT140/172-RELATED"/>
    <property type="match status" value="1"/>
</dbReference>
<gene>
    <name evidence="7" type="ORF">PCOR1329_LOCUS74680</name>
</gene>
<dbReference type="SUPFAM" id="SSF48452">
    <property type="entry name" value="TPR-like"/>
    <property type="match status" value="1"/>
</dbReference>
<evidence type="ECO:0000313" key="8">
    <source>
        <dbReference type="Proteomes" id="UP001189429"/>
    </source>
</evidence>
<feature type="non-terminal residue" evidence="7">
    <location>
        <position position="1"/>
    </location>
</feature>
<dbReference type="PANTHER" id="PTHR15722:SF7">
    <property type="entry name" value="INTRAFLAGELLAR TRANSPORT PROTEIN 140 HOMOLOG"/>
    <property type="match status" value="1"/>
</dbReference>
<evidence type="ECO:0000313" key="7">
    <source>
        <dbReference type="EMBL" id="CAK0896109.1"/>
    </source>
</evidence>
<sequence length="165" mass="18461">DIDAAVKICRETQNAAACYHLARHLEADGMVKEAIQYFQKAGRLSHALRLAQENNFDGDLMSLALASDPVNMAQAAKYYEQRGHPSKAVQLYQKAGHQKRALELCFSAKLFDALRKIAGELSADSDPEVLARCAEFFMEHSQHDKAVHLLSMSHQFQRAIDLCTE</sequence>
<keyword evidence="2" id="KW-0853">WD repeat</keyword>
<organism evidence="7 8">
    <name type="scientific">Prorocentrum cordatum</name>
    <dbReference type="NCBI Taxonomy" id="2364126"/>
    <lineage>
        <taxon>Eukaryota</taxon>
        <taxon>Sar</taxon>
        <taxon>Alveolata</taxon>
        <taxon>Dinophyceae</taxon>
        <taxon>Prorocentrales</taxon>
        <taxon>Prorocentraceae</taxon>
        <taxon>Prorocentrum</taxon>
    </lineage>
</organism>
<evidence type="ECO:0000256" key="1">
    <source>
        <dbReference type="ARBA" id="ARBA00004138"/>
    </source>
</evidence>
<evidence type="ECO:0000259" key="6">
    <source>
        <dbReference type="Pfam" id="PF24762"/>
    </source>
</evidence>
<evidence type="ECO:0000256" key="5">
    <source>
        <dbReference type="ARBA" id="ARBA00023273"/>
    </source>
</evidence>
<keyword evidence="4" id="KW-0969">Cilium</keyword>
<keyword evidence="5" id="KW-0966">Cell projection</keyword>
<comment type="caution">
    <text evidence="7">The sequence shown here is derived from an EMBL/GenBank/DDBJ whole genome shotgun (WGS) entry which is preliminary data.</text>
</comment>
<accession>A0ABN9X9E1</accession>